<dbReference type="PANTHER" id="PTHR33609:SF1">
    <property type="entry name" value="TRANSPOSASE"/>
    <property type="match status" value="1"/>
</dbReference>
<dbReference type="InterPro" id="IPR009057">
    <property type="entry name" value="Homeodomain-like_sf"/>
</dbReference>
<dbReference type="GO" id="GO:0003677">
    <property type="term" value="F:DNA binding"/>
    <property type="evidence" value="ECO:0007669"/>
    <property type="project" value="InterPro"/>
</dbReference>
<dbReference type="SUPFAM" id="SSF46689">
    <property type="entry name" value="Homeodomain-like"/>
    <property type="match status" value="1"/>
</dbReference>
<name>A0A6P2R705_BURL3</name>
<dbReference type="Proteomes" id="UP000494170">
    <property type="component" value="Unassembled WGS sequence"/>
</dbReference>
<dbReference type="GO" id="GO:0006313">
    <property type="term" value="P:DNA transposition"/>
    <property type="evidence" value="ECO:0007669"/>
    <property type="project" value="InterPro"/>
</dbReference>
<dbReference type="EMBL" id="CABVPY010000065">
    <property type="protein sequence ID" value="VWC32132.1"/>
    <property type="molecule type" value="Genomic_DNA"/>
</dbReference>
<organism evidence="1 2">
    <name type="scientific">Burkholderia lata (strain ATCC 17760 / DSM 23089 / LMG 22485 / NCIMB 9086 / R18194 / 383)</name>
    <dbReference type="NCBI Taxonomy" id="482957"/>
    <lineage>
        <taxon>Bacteria</taxon>
        <taxon>Pseudomonadati</taxon>
        <taxon>Pseudomonadota</taxon>
        <taxon>Betaproteobacteria</taxon>
        <taxon>Burkholderiales</taxon>
        <taxon>Burkholderiaceae</taxon>
        <taxon>Burkholderia</taxon>
        <taxon>Burkholderia cepacia complex</taxon>
    </lineage>
</organism>
<dbReference type="Pfam" id="PF01527">
    <property type="entry name" value="HTH_Tnp_1"/>
    <property type="match status" value="1"/>
</dbReference>
<protein>
    <submittedName>
        <fullName evidence="1">Transposase</fullName>
    </submittedName>
</protein>
<dbReference type="InterPro" id="IPR002514">
    <property type="entry name" value="Transposase_8"/>
</dbReference>
<dbReference type="GO" id="GO:0004803">
    <property type="term" value="F:transposase activity"/>
    <property type="evidence" value="ECO:0007669"/>
    <property type="project" value="InterPro"/>
</dbReference>
<evidence type="ECO:0000313" key="1">
    <source>
        <dbReference type="EMBL" id="VWC32132.1"/>
    </source>
</evidence>
<gene>
    <name evidence="1" type="ORF">BLA6863_06480</name>
</gene>
<dbReference type="InterPro" id="IPR052546">
    <property type="entry name" value="Transposase_8_domain"/>
</dbReference>
<reference evidence="1 2" key="1">
    <citation type="submission" date="2019-09" db="EMBL/GenBank/DDBJ databases">
        <authorList>
            <person name="Depoorter E."/>
        </authorList>
    </citation>
    <scope>NUCLEOTIDE SEQUENCE [LARGE SCALE GENOMIC DNA]</scope>
    <source>
        <strain evidence="1">LMG 6863</strain>
    </source>
</reference>
<accession>A0A6P2R705</accession>
<dbReference type="AlphaFoldDB" id="A0A6P2R705"/>
<sequence>MKDLYRRHNISEQTFCRWRTKFGGMDVGDARRLKELGSENDRLKRLIAKQMLVIDGLTEFSLKN</sequence>
<evidence type="ECO:0000313" key="2">
    <source>
        <dbReference type="Proteomes" id="UP000494170"/>
    </source>
</evidence>
<dbReference type="PANTHER" id="PTHR33609">
    <property type="entry name" value="LOW CALCIUM RESPONSE LOCUS PROTEIN S"/>
    <property type="match status" value="1"/>
</dbReference>
<proteinExistence type="predicted"/>